<dbReference type="PANTHER" id="PTHR18964:SF149">
    <property type="entry name" value="BIFUNCTIONAL UDP-N-ACETYLGLUCOSAMINE 2-EPIMERASE_N-ACETYLMANNOSAMINE KINASE"/>
    <property type="match status" value="1"/>
</dbReference>
<evidence type="ECO:0000313" key="2">
    <source>
        <dbReference type="EMBL" id="AAC07429.1"/>
    </source>
</evidence>
<sequence length="286" mass="31703">MKKGIDIGGTFIKVLWEDGKKEKHYIKDLKKDREALMEKIREVIKAGNPSGVGIAVAGFTSLNGIVYKSPNIPALDKTDFRKVLEDINIPFVVGNDVNLGAFGEWYYDYRDSKILLLVAVGTGLGTGLVYKGEVFFGVCGSALEMGHHTVKKGGELCNCGRKGCWEAYCSSYAIEREYKKLTGRTLKDYEIAEKAKEGEEEALKVVESFKDYLITGLMNGVHIFNPDRIVLAGGVIETFKEFLRDVPEKVKEISEELPALCLKISFSRAGEFMGARGALAYALKYL</sequence>
<dbReference type="HOGENOM" id="CLU_036604_0_2_0"/>
<dbReference type="PIR" id="B70430">
    <property type="entry name" value="B70430"/>
</dbReference>
<dbReference type="eggNOG" id="COG1940">
    <property type="taxonomic scope" value="Bacteria"/>
</dbReference>
<proteinExistence type="inferred from homology"/>
<dbReference type="KEGG" id="aae:aq_1496"/>
<dbReference type="Pfam" id="PF00480">
    <property type="entry name" value="ROK"/>
    <property type="match status" value="1"/>
</dbReference>
<protein>
    <submittedName>
        <fullName evidence="2">Transcriptional regulator (NagC/XylR family)</fullName>
    </submittedName>
</protein>
<dbReference type="FunCoup" id="O67468">
    <property type="interactions" value="148"/>
</dbReference>
<dbReference type="RefSeq" id="WP_010880971.1">
    <property type="nucleotide sequence ID" value="NC_000918.1"/>
</dbReference>
<organism evidence="2 3">
    <name type="scientific">Aquifex aeolicus (strain VF5)</name>
    <dbReference type="NCBI Taxonomy" id="224324"/>
    <lineage>
        <taxon>Bacteria</taxon>
        <taxon>Pseudomonadati</taxon>
        <taxon>Aquificota</taxon>
        <taxon>Aquificia</taxon>
        <taxon>Aquificales</taxon>
        <taxon>Aquificaceae</taxon>
        <taxon>Aquifex</taxon>
    </lineage>
</organism>
<accession>O67468</accession>
<dbReference type="Proteomes" id="UP000000798">
    <property type="component" value="Chromosome"/>
</dbReference>
<reference evidence="2 3" key="1">
    <citation type="journal article" date="1998" name="Nature">
        <title>The complete genome of the hyperthermophilic bacterium Aquifex aeolicus.</title>
        <authorList>
            <person name="Deckert G."/>
            <person name="Warren P.V."/>
            <person name="Gaasterland T."/>
            <person name="Young W.G."/>
            <person name="Lenox A.L."/>
            <person name="Graham D.E."/>
            <person name="Overbeek R."/>
            <person name="Snead M.A."/>
            <person name="Keller M."/>
            <person name="Aujay M."/>
            <person name="Huber R."/>
            <person name="Feldman R.A."/>
            <person name="Short J.M."/>
            <person name="Olson G.J."/>
            <person name="Swanson R.V."/>
        </authorList>
    </citation>
    <scope>NUCLEOTIDE SEQUENCE [LARGE SCALE GENOMIC DNA]</scope>
    <source>
        <strain evidence="2 3">VF5</strain>
    </source>
</reference>
<dbReference type="InterPro" id="IPR043129">
    <property type="entry name" value="ATPase_NBD"/>
</dbReference>
<dbReference type="EnsemblBacteria" id="AAC07429">
    <property type="protein sequence ID" value="AAC07429"/>
    <property type="gene ID" value="aq_1496"/>
</dbReference>
<dbReference type="InterPro" id="IPR000600">
    <property type="entry name" value="ROK"/>
</dbReference>
<comment type="similarity">
    <text evidence="1">Belongs to the ROK (NagC/XylR) family.</text>
</comment>
<keyword evidence="3" id="KW-1185">Reference proteome</keyword>
<dbReference type="InParanoid" id="O67468"/>
<evidence type="ECO:0000256" key="1">
    <source>
        <dbReference type="ARBA" id="ARBA00006479"/>
    </source>
</evidence>
<dbReference type="STRING" id="224324.aq_1496"/>
<name>O67468_AQUAE</name>
<dbReference type="Gene3D" id="3.30.420.40">
    <property type="match status" value="2"/>
</dbReference>
<dbReference type="EMBL" id="AE000657">
    <property type="protein sequence ID" value="AAC07429.1"/>
    <property type="molecule type" value="Genomic_DNA"/>
</dbReference>
<gene>
    <name evidence="2" type="primary">xylR</name>
    <name evidence="2" type="ordered locus">aq_1496</name>
</gene>
<dbReference type="SUPFAM" id="SSF53067">
    <property type="entry name" value="Actin-like ATPase domain"/>
    <property type="match status" value="1"/>
</dbReference>
<evidence type="ECO:0000313" key="3">
    <source>
        <dbReference type="Proteomes" id="UP000000798"/>
    </source>
</evidence>
<dbReference type="OrthoDB" id="9810372at2"/>
<dbReference type="AlphaFoldDB" id="O67468"/>
<dbReference type="PANTHER" id="PTHR18964">
    <property type="entry name" value="ROK (REPRESSOR, ORF, KINASE) FAMILY"/>
    <property type="match status" value="1"/>
</dbReference>